<dbReference type="InterPro" id="IPR024445">
    <property type="entry name" value="Tnp_ISXO2-like"/>
</dbReference>
<feature type="domain" description="ISXO2-like transposase" evidence="1">
    <location>
        <begin position="3"/>
        <end position="52"/>
    </location>
</feature>
<proteinExistence type="predicted"/>
<dbReference type="STRING" id="400682.A0A1X7TU20"/>
<accession>A0A1X7TU20</accession>
<dbReference type="InterPro" id="IPR053164">
    <property type="entry name" value="IS1016-like_transposase"/>
</dbReference>
<reference evidence="2" key="1">
    <citation type="submission" date="2017-05" db="UniProtKB">
        <authorList>
            <consortium name="EnsemblMetazoa"/>
        </authorList>
    </citation>
    <scope>IDENTIFICATION</scope>
</reference>
<protein>
    <recommendedName>
        <fullName evidence="1">ISXO2-like transposase domain-containing protein</fullName>
    </recommendedName>
</protein>
<dbReference type="OMA" id="IERIWID"/>
<dbReference type="PANTHER" id="PTHR47163:SF2">
    <property type="entry name" value="SI:DKEY-17M8.2"/>
    <property type="match status" value="1"/>
</dbReference>
<name>A0A1X7TU20_AMPQE</name>
<organism evidence="2">
    <name type="scientific">Amphimedon queenslandica</name>
    <name type="common">Sponge</name>
    <dbReference type="NCBI Taxonomy" id="400682"/>
    <lineage>
        <taxon>Eukaryota</taxon>
        <taxon>Metazoa</taxon>
        <taxon>Porifera</taxon>
        <taxon>Demospongiae</taxon>
        <taxon>Heteroscleromorpha</taxon>
        <taxon>Haplosclerida</taxon>
        <taxon>Niphatidae</taxon>
        <taxon>Amphimedon</taxon>
    </lineage>
</organism>
<evidence type="ECO:0000313" key="2">
    <source>
        <dbReference type="EnsemblMetazoa" id="Aqu2.1.18538_001"/>
    </source>
</evidence>
<dbReference type="PANTHER" id="PTHR47163">
    <property type="entry name" value="DDE_TNP_IS1595 DOMAIN-CONTAINING PROTEIN"/>
    <property type="match status" value="1"/>
</dbReference>
<dbReference type="InParanoid" id="A0A1X7TU20"/>
<sequence length="69" mass="7793">MVTVQDRSAATLIPLIKKYILPGTKVISDCWKSYSTLQQEGYIHGTVNHSIEFVNSETGDHYRKHLEGS</sequence>
<dbReference type="Pfam" id="PF12762">
    <property type="entry name" value="DDE_Tnp_IS1595"/>
    <property type="match status" value="1"/>
</dbReference>
<dbReference type="AlphaFoldDB" id="A0A1X7TU20"/>
<dbReference type="EnsemblMetazoa" id="Aqu2.1.18538_001">
    <property type="protein sequence ID" value="Aqu2.1.18538_001"/>
    <property type="gene ID" value="Aqu2.1.18538"/>
</dbReference>
<evidence type="ECO:0000259" key="1">
    <source>
        <dbReference type="Pfam" id="PF12762"/>
    </source>
</evidence>